<keyword evidence="2" id="KW-0805">Transcription regulation</keyword>
<dbReference type="RefSeq" id="WP_075667444.1">
    <property type="nucleotide sequence ID" value="NZ_CP019030.1"/>
</dbReference>
<evidence type="ECO:0000256" key="1">
    <source>
        <dbReference type="ARBA" id="ARBA00009437"/>
    </source>
</evidence>
<dbReference type="InterPro" id="IPR005119">
    <property type="entry name" value="LysR_subst-bd"/>
</dbReference>
<dbReference type="PROSITE" id="PS50931">
    <property type="entry name" value="HTH_LYSR"/>
    <property type="match status" value="1"/>
</dbReference>
<dbReference type="InterPro" id="IPR050950">
    <property type="entry name" value="HTH-type_LysR_regulators"/>
</dbReference>
<evidence type="ECO:0000256" key="3">
    <source>
        <dbReference type="ARBA" id="ARBA00023125"/>
    </source>
</evidence>
<dbReference type="GO" id="GO:0003700">
    <property type="term" value="F:DNA-binding transcription factor activity"/>
    <property type="evidence" value="ECO:0007669"/>
    <property type="project" value="InterPro"/>
</dbReference>
<dbReference type="PRINTS" id="PR00039">
    <property type="entry name" value="HTHLYSR"/>
</dbReference>
<dbReference type="PANTHER" id="PTHR30419:SF8">
    <property type="entry name" value="NITROGEN ASSIMILATION TRANSCRIPTIONAL ACTIVATOR-RELATED"/>
    <property type="match status" value="1"/>
</dbReference>
<protein>
    <submittedName>
        <fullName evidence="6">LysR family transcriptional regulator</fullName>
    </submittedName>
</protein>
<accession>A0A1L7GVS9</accession>
<feature type="domain" description="HTH lysR-type" evidence="5">
    <location>
        <begin position="1"/>
        <end position="58"/>
    </location>
</feature>
<dbReference type="EMBL" id="CP019030">
    <property type="protein sequence ID" value="APU46146.1"/>
    <property type="molecule type" value="Genomic_DNA"/>
</dbReference>
<dbReference type="GeneID" id="83716044"/>
<dbReference type="SUPFAM" id="SSF46785">
    <property type="entry name" value="Winged helix' DNA-binding domain"/>
    <property type="match status" value="1"/>
</dbReference>
<comment type="similarity">
    <text evidence="1">Belongs to the LysR transcriptional regulatory family.</text>
</comment>
<dbReference type="Proteomes" id="UP000185427">
    <property type="component" value="Chromosome"/>
</dbReference>
<gene>
    <name evidence="6" type="ORF">BUW47_06785</name>
</gene>
<evidence type="ECO:0000256" key="4">
    <source>
        <dbReference type="ARBA" id="ARBA00023163"/>
    </source>
</evidence>
<dbReference type="GO" id="GO:0005829">
    <property type="term" value="C:cytosol"/>
    <property type="evidence" value="ECO:0007669"/>
    <property type="project" value="TreeGrafter"/>
</dbReference>
<evidence type="ECO:0000313" key="6">
    <source>
        <dbReference type="EMBL" id="APU46146.1"/>
    </source>
</evidence>
<dbReference type="PANTHER" id="PTHR30419">
    <property type="entry name" value="HTH-TYPE TRANSCRIPTIONAL REGULATOR YBHD"/>
    <property type="match status" value="1"/>
</dbReference>
<dbReference type="Gene3D" id="3.40.190.10">
    <property type="entry name" value="Periplasmic binding protein-like II"/>
    <property type="match status" value="2"/>
</dbReference>
<dbReference type="GO" id="GO:0003677">
    <property type="term" value="F:DNA binding"/>
    <property type="evidence" value="ECO:0007669"/>
    <property type="project" value="UniProtKB-KW"/>
</dbReference>
<dbReference type="AlphaFoldDB" id="A0A1L7GVS9"/>
<dbReference type="InterPro" id="IPR036388">
    <property type="entry name" value="WH-like_DNA-bd_sf"/>
</dbReference>
<evidence type="ECO:0000313" key="7">
    <source>
        <dbReference type="Proteomes" id="UP000185427"/>
    </source>
</evidence>
<proteinExistence type="inferred from homology"/>
<dbReference type="OrthoDB" id="9803735at2"/>
<dbReference type="Gene3D" id="1.10.10.10">
    <property type="entry name" value="Winged helix-like DNA-binding domain superfamily/Winged helix DNA-binding domain"/>
    <property type="match status" value="1"/>
</dbReference>
<organism evidence="6 7">
    <name type="scientific">Limosilactobacillus fermentum</name>
    <name type="common">Lactobacillus fermentum</name>
    <dbReference type="NCBI Taxonomy" id="1613"/>
    <lineage>
        <taxon>Bacteria</taxon>
        <taxon>Bacillati</taxon>
        <taxon>Bacillota</taxon>
        <taxon>Bacilli</taxon>
        <taxon>Lactobacillales</taxon>
        <taxon>Lactobacillaceae</taxon>
        <taxon>Limosilactobacillus</taxon>
    </lineage>
</organism>
<dbReference type="InterPro" id="IPR036390">
    <property type="entry name" value="WH_DNA-bd_sf"/>
</dbReference>
<name>A0A1L7GVS9_LIMFE</name>
<dbReference type="SUPFAM" id="SSF53850">
    <property type="entry name" value="Periplasmic binding protein-like II"/>
    <property type="match status" value="1"/>
</dbReference>
<dbReference type="Pfam" id="PF00126">
    <property type="entry name" value="HTH_1"/>
    <property type="match status" value="1"/>
</dbReference>
<dbReference type="InterPro" id="IPR000847">
    <property type="entry name" value="LysR_HTH_N"/>
</dbReference>
<evidence type="ECO:0000259" key="5">
    <source>
        <dbReference type="PROSITE" id="PS50931"/>
    </source>
</evidence>
<evidence type="ECO:0000256" key="2">
    <source>
        <dbReference type="ARBA" id="ARBA00023015"/>
    </source>
</evidence>
<keyword evidence="4" id="KW-0804">Transcription</keyword>
<keyword evidence="3" id="KW-0238">DNA-binding</keyword>
<dbReference type="Pfam" id="PF03466">
    <property type="entry name" value="LysR_substrate"/>
    <property type="match status" value="1"/>
</dbReference>
<reference evidence="6 7" key="1">
    <citation type="submission" date="2016-12" db="EMBL/GenBank/DDBJ databases">
        <title>Complete Genome Sequence of Lactobacillus fermentum Strain SNUV175, a Probiotic for Treatment of Bacterial Vaginosis.</title>
        <authorList>
            <person name="Lee S."/>
            <person name="You H.J."/>
            <person name="Kwon B."/>
            <person name="Ko G."/>
        </authorList>
    </citation>
    <scope>NUCLEOTIDE SEQUENCE [LARGE SCALE GENOMIC DNA]</scope>
    <source>
        <strain evidence="6 7">SNUV175</strain>
    </source>
</reference>
<sequence length="294" mass="32745">MNIKELRYYHDLVIQKNFSKVATHFGVAQPTITMAIQRLERELGAPLFIRSQSHHDLTVTASGLQFDQHVQTILRELEVAHQELSRAKQERIRFGLPPIIGNYFFPAYTPALLAAGLLQRLEVEDHGSRELTKMLAHGIIDMALLGSLAPLQQDSFSTQVITRAPIQIIVAPDHPLATRTTGVSFQDLKKEPFITLANEYVHAQAFHQVSQAAGVRPKVVFKTHDVHVLKTLVAKNSGISFLTTLALEPQDHLVALPLLDLGAPEFIISVATRANRLLSPYGQELWGLLADEHD</sequence>